<proteinExistence type="predicted"/>
<dbReference type="OrthoDB" id="10105at10239"/>
<evidence type="ECO:0000313" key="2">
    <source>
        <dbReference type="Proteomes" id="UP000221468"/>
    </source>
</evidence>
<organism evidence="1 2">
    <name type="scientific">Proteus phage VB_PmiS-Isfahan</name>
    <dbReference type="NCBI Taxonomy" id="1969841"/>
    <lineage>
        <taxon>Viruses</taxon>
        <taxon>Duplodnaviria</taxon>
        <taxon>Heunggongvirae</taxon>
        <taxon>Uroviricota</taxon>
        <taxon>Caudoviricetes</taxon>
        <taxon>Gorganvirus</taxon>
        <taxon>Gorganvirus isfahan</taxon>
    </lineage>
</organism>
<name>A0A1U9ZA57_9CAUD</name>
<dbReference type="RefSeq" id="YP_009600673.1">
    <property type="nucleotide sequence ID" value="NC_041925.1"/>
</dbReference>
<evidence type="ECO:0000313" key="1">
    <source>
        <dbReference type="EMBL" id="AQZ54575.1"/>
    </source>
</evidence>
<dbReference type="EMBL" id="KY742649">
    <property type="protein sequence ID" value="AQZ54575.1"/>
    <property type="molecule type" value="Genomic_DNA"/>
</dbReference>
<keyword evidence="2" id="KW-1185">Reference proteome</keyword>
<protein>
    <submittedName>
        <fullName evidence="1">Prohead assembly protein</fullName>
    </submittedName>
</protein>
<dbReference type="GeneID" id="40076479"/>
<accession>A0A1U9ZA57</accession>
<dbReference type="KEGG" id="vg:40076479"/>
<reference evidence="1 2" key="1">
    <citation type="journal article" date="2019" name="Genomics">
        <title>Genomic analyses of a novel bacteriophage (VB_PmiS-Isfahan) within Siphoviridae family infecting Proteus mirabilis.</title>
        <authorList>
            <person name="Yazdi M."/>
            <person name="Bouzari M."/>
            <person name="Ghaemi E.A."/>
        </authorList>
    </citation>
    <scope>NUCLEOTIDE SEQUENCE [LARGE SCALE GENOMIC DNA]</scope>
</reference>
<dbReference type="Proteomes" id="UP000221468">
    <property type="component" value="Segment"/>
</dbReference>
<sequence>MADPYPKLSLEYEKKIQEAINKAWDELRRFYTYEQLDDIIETQGVAGLFPLIDSLPDYVSKNIRPVIEDAITASGRAVIGILPTLAITASLTFSLVLPTVSNYVNNYVAVRVAEISSTTQQAIRSAINEAVVTGRNPRQIARTFRASVGLTINQELSVQRFKEALMTGNKSYVDGLKTAPGVSDIDSLSDKQIDKLVEQYRLRTVSRRAETIARTEALTAISVGQDLAIKNGLVTGSISNQLMKKWMDAKDGRTRDAHTVTGATNGWIPINQPFITPLGPMMFPRDPSGVASNVINCRCRIKYALPEDAKD</sequence>